<dbReference type="AlphaFoldDB" id="A0A232LM50"/>
<evidence type="ECO:0000313" key="3">
    <source>
        <dbReference type="Proteomes" id="UP000243515"/>
    </source>
</evidence>
<feature type="region of interest" description="Disordered" evidence="1">
    <location>
        <begin position="1"/>
        <end position="21"/>
    </location>
</feature>
<dbReference type="OrthoDB" id="4161001at2759"/>
<evidence type="ECO:0000256" key="1">
    <source>
        <dbReference type="SAM" id="MobiDB-lite"/>
    </source>
</evidence>
<evidence type="ECO:0000313" key="2">
    <source>
        <dbReference type="EMBL" id="OXV05222.1"/>
    </source>
</evidence>
<gene>
    <name evidence="2" type="ORF">Egran_07010</name>
</gene>
<accession>A0A232LM50</accession>
<feature type="region of interest" description="Disordered" evidence="1">
    <location>
        <begin position="203"/>
        <end position="223"/>
    </location>
</feature>
<comment type="caution">
    <text evidence="2">The sequence shown here is derived from an EMBL/GenBank/DDBJ whole genome shotgun (WGS) entry which is preliminary data.</text>
</comment>
<protein>
    <submittedName>
        <fullName evidence="2">Uncharacterized protein</fullName>
    </submittedName>
</protein>
<organism evidence="2 3">
    <name type="scientific">Elaphomyces granulatus</name>
    <dbReference type="NCBI Taxonomy" id="519963"/>
    <lineage>
        <taxon>Eukaryota</taxon>
        <taxon>Fungi</taxon>
        <taxon>Dikarya</taxon>
        <taxon>Ascomycota</taxon>
        <taxon>Pezizomycotina</taxon>
        <taxon>Eurotiomycetes</taxon>
        <taxon>Eurotiomycetidae</taxon>
        <taxon>Eurotiales</taxon>
        <taxon>Elaphomycetaceae</taxon>
        <taxon>Elaphomyces</taxon>
    </lineage>
</organism>
<sequence length="244" mass="27533">MSQGHEWREPNAITRRFGHGRDIHREEFEEEGEYPPEDASMATGLEAVTTHSTAGLGSSMSLATSGHGAAATPFKIYDEISNKLLPPEESEMMLEALMSRDDRRIIRTYVEAKPMEELQEYGQVLQVGLTFIPGADEPQVARIELDDAIGEDPDQMTALWRVNTAGSLLKQFVIDKNLLVIENDCTGDIVERAQRRQYLENKPRLARNESAKKRENRAADQERALIRRGLKREHVCNIDSSETP</sequence>
<name>A0A232LM50_9EURO</name>
<reference evidence="2 3" key="1">
    <citation type="journal article" date="2015" name="Environ. Microbiol.">
        <title>Metagenome sequence of Elaphomyces granulatus from sporocarp tissue reveals Ascomycota ectomycorrhizal fingerprints of genome expansion and a Proteobacteria-rich microbiome.</title>
        <authorList>
            <person name="Quandt C.A."/>
            <person name="Kohler A."/>
            <person name="Hesse C.N."/>
            <person name="Sharpton T.J."/>
            <person name="Martin F."/>
            <person name="Spatafora J.W."/>
        </authorList>
    </citation>
    <scope>NUCLEOTIDE SEQUENCE [LARGE SCALE GENOMIC DNA]</scope>
    <source>
        <strain evidence="2 3">OSC145934</strain>
    </source>
</reference>
<keyword evidence="3" id="KW-1185">Reference proteome</keyword>
<proteinExistence type="predicted"/>
<dbReference type="EMBL" id="NPHW01007363">
    <property type="protein sequence ID" value="OXV05222.1"/>
    <property type="molecule type" value="Genomic_DNA"/>
</dbReference>
<dbReference type="Proteomes" id="UP000243515">
    <property type="component" value="Unassembled WGS sequence"/>
</dbReference>